<proteinExistence type="predicted"/>
<feature type="compositionally biased region" description="Basic and acidic residues" evidence="1">
    <location>
        <begin position="15"/>
        <end position="26"/>
    </location>
</feature>
<dbReference type="EMBL" id="JBBPBM010000019">
    <property type="protein sequence ID" value="KAK8554148.1"/>
    <property type="molecule type" value="Genomic_DNA"/>
</dbReference>
<protein>
    <submittedName>
        <fullName evidence="2">Uncharacterized protein</fullName>
    </submittedName>
</protein>
<feature type="region of interest" description="Disordered" evidence="1">
    <location>
        <begin position="1"/>
        <end position="34"/>
    </location>
</feature>
<evidence type="ECO:0000256" key="1">
    <source>
        <dbReference type="SAM" id="MobiDB-lite"/>
    </source>
</evidence>
<evidence type="ECO:0000313" key="2">
    <source>
        <dbReference type="EMBL" id="KAK8554148.1"/>
    </source>
</evidence>
<gene>
    <name evidence="2" type="ORF">V6N12_031121</name>
</gene>
<sequence>MNGEENSGALVKYSGESKKRELEKGLASESVVSDEDDTIIGPTVPLRKNANGHDAFVSGEPKPNHFYYPDLGTVQKYQMLQSSKLQPSCHNIIFVDETRIIEGHVAASVIVKAVATYNIALLHLATDVALQSPL</sequence>
<dbReference type="Proteomes" id="UP001472677">
    <property type="component" value="Unassembled WGS sequence"/>
</dbReference>
<organism evidence="2 3">
    <name type="scientific">Hibiscus sabdariffa</name>
    <name type="common">roselle</name>
    <dbReference type="NCBI Taxonomy" id="183260"/>
    <lineage>
        <taxon>Eukaryota</taxon>
        <taxon>Viridiplantae</taxon>
        <taxon>Streptophyta</taxon>
        <taxon>Embryophyta</taxon>
        <taxon>Tracheophyta</taxon>
        <taxon>Spermatophyta</taxon>
        <taxon>Magnoliopsida</taxon>
        <taxon>eudicotyledons</taxon>
        <taxon>Gunneridae</taxon>
        <taxon>Pentapetalae</taxon>
        <taxon>rosids</taxon>
        <taxon>malvids</taxon>
        <taxon>Malvales</taxon>
        <taxon>Malvaceae</taxon>
        <taxon>Malvoideae</taxon>
        <taxon>Hibiscus</taxon>
    </lineage>
</organism>
<reference evidence="2 3" key="1">
    <citation type="journal article" date="2024" name="G3 (Bethesda)">
        <title>Genome assembly of Hibiscus sabdariffa L. provides insights into metabolisms of medicinal natural products.</title>
        <authorList>
            <person name="Kim T."/>
        </authorList>
    </citation>
    <scope>NUCLEOTIDE SEQUENCE [LARGE SCALE GENOMIC DNA]</scope>
    <source>
        <strain evidence="2">TK-2024</strain>
        <tissue evidence="2">Old leaves</tissue>
    </source>
</reference>
<accession>A0ABR2E9U2</accession>
<name>A0ABR2E9U2_9ROSI</name>
<comment type="caution">
    <text evidence="2">The sequence shown here is derived from an EMBL/GenBank/DDBJ whole genome shotgun (WGS) entry which is preliminary data.</text>
</comment>
<keyword evidence="3" id="KW-1185">Reference proteome</keyword>
<evidence type="ECO:0000313" key="3">
    <source>
        <dbReference type="Proteomes" id="UP001472677"/>
    </source>
</evidence>